<keyword evidence="8" id="KW-0805">Transcription regulation</keyword>
<feature type="compositionally biased region" description="Basic and acidic residues" evidence="16">
    <location>
        <begin position="669"/>
        <end position="682"/>
    </location>
</feature>
<accession>A0A6P8YHF5</accession>
<dbReference type="InterPro" id="IPR058745">
    <property type="entry name" value="PWI_Topors"/>
</dbReference>
<dbReference type="CDD" id="cd16574">
    <property type="entry name" value="RING-HC_Topors"/>
    <property type="match status" value="1"/>
</dbReference>
<comment type="catalytic activity">
    <reaction evidence="1">
        <text>S-ubiquitinyl-[E2 ubiquitin-conjugating enzyme]-L-cysteine + [acceptor protein]-L-lysine = [E2 ubiquitin-conjugating enzyme]-L-cysteine + N(6)-ubiquitinyl-[acceptor protein]-L-lysine.</text>
        <dbReference type="EC" id="2.3.2.27"/>
    </reaction>
</comment>
<feature type="compositionally biased region" description="Basic residues" evidence="16">
    <location>
        <begin position="539"/>
        <end position="550"/>
    </location>
</feature>
<evidence type="ECO:0000256" key="16">
    <source>
        <dbReference type="SAM" id="MobiDB-lite"/>
    </source>
</evidence>
<keyword evidence="5 15" id="KW-0863">Zinc-finger</keyword>
<feature type="compositionally biased region" description="Basic residues" evidence="16">
    <location>
        <begin position="519"/>
        <end position="531"/>
    </location>
</feature>
<dbReference type="InterPro" id="IPR017907">
    <property type="entry name" value="Znf_RING_CS"/>
</dbReference>
<dbReference type="PANTHER" id="PTHR46077">
    <property type="entry name" value="E3 UBIQUITIN-PROTEIN LIGASE TOPORS"/>
    <property type="match status" value="1"/>
</dbReference>
<evidence type="ECO:0000256" key="5">
    <source>
        <dbReference type="ARBA" id="ARBA00022771"/>
    </source>
</evidence>
<dbReference type="GO" id="GO:0061630">
    <property type="term" value="F:ubiquitin protein ligase activity"/>
    <property type="evidence" value="ECO:0007669"/>
    <property type="project" value="UniProtKB-EC"/>
</dbReference>
<feature type="compositionally biased region" description="Low complexity" evidence="16">
    <location>
        <begin position="425"/>
        <end position="437"/>
    </location>
</feature>
<feature type="region of interest" description="Disordered" evidence="16">
    <location>
        <begin position="340"/>
        <end position="374"/>
    </location>
</feature>
<evidence type="ECO:0000256" key="6">
    <source>
        <dbReference type="ARBA" id="ARBA00022786"/>
    </source>
</evidence>
<dbReference type="InterPro" id="IPR058746">
    <property type="entry name" value="Znf_RING-type_Topors"/>
</dbReference>
<organism evidence="19">
    <name type="scientific">Thrips palmi</name>
    <name type="common">Melon thrips</name>
    <dbReference type="NCBI Taxonomy" id="161013"/>
    <lineage>
        <taxon>Eukaryota</taxon>
        <taxon>Metazoa</taxon>
        <taxon>Ecdysozoa</taxon>
        <taxon>Arthropoda</taxon>
        <taxon>Hexapoda</taxon>
        <taxon>Insecta</taxon>
        <taxon>Pterygota</taxon>
        <taxon>Neoptera</taxon>
        <taxon>Paraneoptera</taxon>
        <taxon>Thysanoptera</taxon>
        <taxon>Terebrantia</taxon>
        <taxon>Thripoidea</taxon>
        <taxon>Thripidae</taxon>
        <taxon>Thrips</taxon>
    </lineage>
</organism>
<dbReference type="FunFam" id="3.30.40.10:FF:000136">
    <property type="entry name" value="E3 ubiquitin-protein ligase Topors"/>
    <property type="match status" value="1"/>
</dbReference>
<evidence type="ECO:0000256" key="2">
    <source>
        <dbReference type="ARBA" id="ARBA00012483"/>
    </source>
</evidence>
<dbReference type="Proteomes" id="UP000515158">
    <property type="component" value="Unplaced"/>
</dbReference>
<dbReference type="GO" id="GO:0006513">
    <property type="term" value="P:protein monoubiquitination"/>
    <property type="evidence" value="ECO:0007669"/>
    <property type="project" value="TreeGrafter"/>
</dbReference>
<evidence type="ECO:0000256" key="9">
    <source>
        <dbReference type="ARBA" id="ARBA00023163"/>
    </source>
</evidence>
<evidence type="ECO:0000256" key="12">
    <source>
        <dbReference type="ARBA" id="ARBA00076940"/>
    </source>
</evidence>
<dbReference type="CTD" id="10210"/>
<dbReference type="GO" id="GO:0000209">
    <property type="term" value="P:protein polyubiquitination"/>
    <property type="evidence" value="ECO:0007669"/>
    <property type="project" value="TreeGrafter"/>
</dbReference>
<dbReference type="Gene3D" id="3.30.40.10">
    <property type="entry name" value="Zinc/RING finger domain, C3HC4 (zinc finger)"/>
    <property type="match status" value="1"/>
</dbReference>
<feature type="compositionally biased region" description="Polar residues" evidence="16">
    <location>
        <begin position="617"/>
        <end position="627"/>
    </location>
</feature>
<feature type="region of interest" description="Disordered" evidence="16">
    <location>
        <begin position="493"/>
        <end position="729"/>
    </location>
</feature>
<keyword evidence="9" id="KW-0804">Transcription</keyword>
<feature type="compositionally biased region" description="Low complexity" evidence="16">
    <location>
        <begin position="44"/>
        <end position="53"/>
    </location>
</feature>
<feature type="region of interest" description="Disordered" evidence="16">
    <location>
        <begin position="1"/>
        <end position="53"/>
    </location>
</feature>
<dbReference type="Pfam" id="PF26084">
    <property type="entry name" value="PWI_Topors"/>
    <property type="match status" value="1"/>
</dbReference>
<feature type="compositionally biased region" description="Polar residues" evidence="16">
    <location>
        <begin position="25"/>
        <end position="34"/>
    </location>
</feature>
<evidence type="ECO:0000313" key="18">
    <source>
        <dbReference type="Proteomes" id="UP000515158"/>
    </source>
</evidence>
<dbReference type="PROSITE" id="PS00518">
    <property type="entry name" value="ZF_RING_1"/>
    <property type="match status" value="1"/>
</dbReference>
<keyword evidence="3" id="KW-0808">Transferase</keyword>
<evidence type="ECO:0000256" key="10">
    <source>
        <dbReference type="ARBA" id="ARBA00071236"/>
    </source>
</evidence>
<protein>
    <recommendedName>
        <fullName evidence="10">E3 ubiquitin-protein ligase Topors</fullName>
        <ecNumber evidence="2">2.3.2.27</ecNumber>
    </recommendedName>
    <alternativeName>
        <fullName evidence="11">RING-type E3 ubiquitin transferase Topors</fullName>
    </alternativeName>
    <alternativeName>
        <fullName evidence="13">SUMO1-protein E3 ligase Topors</fullName>
    </alternativeName>
    <alternativeName>
        <fullName evidence="12">Topoisomerase I-binding RING finger protein</fullName>
    </alternativeName>
    <alternativeName>
        <fullName evidence="14">Topoisomerase I-binding arginine/serine-rich protein</fullName>
    </alternativeName>
</protein>
<keyword evidence="18" id="KW-1185">Reference proteome</keyword>
<evidence type="ECO:0000256" key="14">
    <source>
        <dbReference type="ARBA" id="ARBA00079184"/>
    </source>
</evidence>
<evidence type="ECO:0000256" key="7">
    <source>
        <dbReference type="ARBA" id="ARBA00022833"/>
    </source>
</evidence>
<reference evidence="19" key="1">
    <citation type="submission" date="2025-08" db="UniProtKB">
        <authorList>
            <consortium name="RefSeq"/>
        </authorList>
    </citation>
    <scope>IDENTIFICATION</scope>
    <source>
        <tissue evidence="19">Total insect</tissue>
    </source>
</reference>
<dbReference type="KEGG" id="tpal:117642185"/>
<dbReference type="InParanoid" id="A0A6P8YHF5"/>
<dbReference type="SUPFAM" id="SSF57850">
    <property type="entry name" value="RING/U-box"/>
    <property type="match status" value="1"/>
</dbReference>
<dbReference type="RefSeq" id="XP_034236011.1">
    <property type="nucleotide sequence ID" value="XM_034380120.1"/>
</dbReference>
<evidence type="ECO:0000256" key="3">
    <source>
        <dbReference type="ARBA" id="ARBA00022679"/>
    </source>
</evidence>
<gene>
    <name evidence="19" type="primary">LOC117642185</name>
</gene>
<feature type="compositionally biased region" description="Low complexity" evidence="16">
    <location>
        <begin position="341"/>
        <end position="369"/>
    </location>
</feature>
<sequence length="729" mass="80845">MMEEPTCPATPPLCKCPDTPPRAGSSKSSPSRWNDSTDIKEQSRSPSPGRPASPENCAICLGPLTDKSFTNSCCHQFCYVCLREWSKVKAECPLCKVAFASIIHNVRSQDDYDVDTVIREPQRPPPHPHLYTTYMPSATDIMALVGRYLPGAHGNYRPAFTFGVIPHGPPTYATRRANPNGTSAFRRSIYQRDLWARLQPDITGRYRDCSPEFYTQNPAQLHRLIPFLNRELNVLLESGGQTAYVMGKILELLPMHSIQSATFRSQVARLIGHQHAPHFCHELRAFASSTYDLVGYDRAVQYHPNGGAGYSIEIDDIESSDAGVSGPDDDDDVLIIENEPTATARRGASSSASASTSTASHSETSTHSHFPQRISSSIAHTSVVNVSSDSESDVAEDIQIVGYVKPRHERTPEVITLSSPEHPGHSTPPSTSAAHASGSYVNLTDSPICIRLGNNTAAAHKWHDGNLNDISSDDTSTSDNTYTYANRIKKSVKKSCFTKRRSSSQSSSTSCSEEEKERVRKKTRRSKHRKSKREDKSKGQKHSKSRKRKSTVQSSDEEEDSQPSTSKGRSKTRDKRDNVLFSPKRAQCSKPSTFRPRSSDFSESDHSSPKSVIRSAIVQNGFSNRYSSGEDDTSSHASGSKGCNLVMTRTRTDQGHASWIVAGGNSSSDSHRNNSDRREHHQSSHHSHNRRKKSSHSDRKRRERSRSSDSKNIRKKIKPIAYSDDSETN</sequence>
<evidence type="ECO:0000256" key="1">
    <source>
        <dbReference type="ARBA" id="ARBA00000900"/>
    </source>
</evidence>
<dbReference type="InterPro" id="IPR001841">
    <property type="entry name" value="Znf_RING"/>
</dbReference>
<dbReference type="AlphaFoldDB" id="A0A6P8YHF5"/>
<evidence type="ECO:0000256" key="15">
    <source>
        <dbReference type="PROSITE-ProRule" id="PRU00175"/>
    </source>
</evidence>
<evidence type="ECO:0000256" key="13">
    <source>
        <dbReference type="ARBA" id="ARBA00079040"/>
    </source>
</evidence>
<evidence type="ECO:0000256" key="8">
    <source>
        <dbReference type="ARBA" id="ARBA00023015"/>
    </source>
</evidence>
<feature type="compositionally biased region" description="Basic and acidic residues" evidence="16">
    <location>
        <begin position="597"/>
        <end position="608"/>
    </location>
</feature>
<evidence type="ECO:0000256" key="11">
    <source>
        <dbReference type="ARBA" id="ARBA00076856"/>
    </source>
</evidence>
<evidence type="ECO:0000313" key="19">
    <source>
        <dbReference type="RefSeq" id="XP_034236011.1"/>
    </source>
</evidence>
<dbReference type="PROSITE" id="PS50089">
    <property type="entry name" value="ZF_RING_2"/>
    <property type="match status" value="1"/>
</dbReference>
<dbReference type="InterPro" id="IPR013083">
    <property type="entry name" value="Znf_RING/FYVE/PHD"/>
</dbReference>
<dbReference type="GO" id="GO:0008270">
    <property type="term" value="F:zinc ion binding"/>
    <property type="evidence" value="ECO:0007669"/>
    <property type="project" value="UniProtKB-KW"/>
</dbReference>
<feature type="region of interest" description="Disordered" evidence="16">
    <location>
        <begin position="416"/>
        <end position="438"/>
    </location>
</feature>
<feature type="compositionally biased region" description="Basic residues" evidence="16">
    <location>
        <begin position="493"/>
        <end position="502"/>
    </location>
</feature>
<evidence type="ECO:0000256" key="4">
    <source>
        <dbReference type="ARBA" id="ARBA00022723"/>
    </source>
</evidence>
<dbReference type="EC" id="2.3.2.27" evidence="2"/>
<dbReference type="PANTHER" id="PTHR46077:SF1">
    <property type="entry name" value="TOP1 BINDING ARGININE_SERINE RICH PROTEIN, E3 UBIQUITIN LIGASE"/>
    <property type="match status" value="1"/>
</dbReference>
<feature type="domain" description="RING-type" evidence="17">
    <location>
        <begin position="57"/>
        <end position="96"/>
    </location>
</feature>
<name>A0A6P8YHF5_THRPL</name>
<dbReference type="SMART" id="SM00184">
    <property type="entry name" value="RING"/>
    <property type="match status" value="1"/>
</dbReference>
<dbReference type="GeneID" id="117642185"/>
<feature type="compositionally biased region" description="Basic residues" evidence="16">
    <location>
        <begin position="683"/>
        <end position="704"/>
    </location>
</feature>
<keyword evidence="7" id="KW-0862">Zinc</keyword>
<keyword evidence="4" id="KW-0479">Metal-binding</keyword>
<proteinExistence type="predicted"/>
<keyword evidence="6" id="KW-0833">Ubl conjugation pathway</keyword>
<dbReference type="OrthoDB" id="365379at2759"/>
<dbReference type="Pfam" id="PF13639">
    <property type="entry name" value="zf-RING_2"/>
    <property type="match status" value="1"/>
</dbReference>
<evidence type="ECO:0000259" key="17">
    <source>
        <dbReference type="PROSITE" id="PS50089"/>
    </source>
</evidence>